<comment type="caution">
    <text evidence="15">The sequence shown here is derived from an EMBL/GenBank/DDBJ whole genome shotgun (WGS) entry which is preliminary data.</text>
</comment>
<protein>
    <submittedName>
        <fullName evidence="15">Outer membrane receptor protein involved in Fe transport</fullName>
    </submittedName>
</protein>
<keyword evidence="4 10" id="KW-0812">Transmembrane</keyword>
<evidence type="ECO:0000256" key="10">
    <source>
        <dbReference type="PROSITE-ProRule" id="PRU01360"/>
    </source>
</evidence>
<dbReference type="SUPFAM" id="SSF56935">
    <property type="entry name" value="Porins"/>
    <property type="match status" value="1"/>
</dbReference>
<evidence type="ECO:0000256" key="5">
    <source>
        <dbReference type="ARBA" id="ARBA00022729"/>
    </source>
</evidence>
<accession>A0A2T6BVH5</accession>
<evidence type="ECO:0000256" key="11">
    <source>
        <dbReference type="RuleBase" id="RU003357"/>
    </source>
</evidence>
<evidence type="ECO:0000256" key="4">
    <source>
        <dbReference type="ARBA" id="ARBA00022692"/>
    </source>
</evidence>
<keyword evidence="5 12" id="KW-0732">Signal</keyword>
<keyword evidence="2 10" id="KW-0813">Transport</keyword>
<keyword evidence="6 11" id="KW-0798">TonB box</keyword>
<keyword evidence="9 10" id="KW-0998">Cell outer membrane</keyword>
<dbReference type="Pfam" id="PF13715">
    <property type="entry name" value="CarbopepD_reg_2"/>
    <property type="match status" value="1"/>
</dbReference>
<dbReference type="PROSITE" id="PS52016">
    <property type="entry name" value="TONB_DEPENDENT_REC_3"/>
    <property type="match status" value="1"/>
</dbReference>
<dbReference type="Gene3D" id="2.60.40.1120">
    <property type="entry name" value="Carboxypeptidase-like, regulatory domain"/>
    <property type="match status" value="1"/>
</dbReference>
<dbReference type="SUPFAM" id="SSF49464">
    <property type="entry name" value="Carboxypeptidase regulatory domain-like"/>
    <property type="match status" value="1"/>
</dbReference>
<dbReference type="InterPro" id="IPR036942">
    <property type="entry name" value="Beta-barrel_TonB_sf"/>
</dbReference>
<feature type="signal peptide" evidence="12">
    <location>
        <begin position="1"/>
        <end position="18"/>
    </location>
</feature>
<dbReference type="EMBL" id="QBKT01000007">
    <property type="protein sequence ID" value="PTX60062.1"/>
    <property type="molecule type" value="Genomic_DNA"/>
</dbReference>
<feature type="domain" description="TonB-dependent receptor plug" evidence="14">
    <location>
        <begin position="113"/>
        <end position="222"/>
    </location>
</feature>
<dbReference type="InterPro" id="IPR037066">
    <property type="entry name" value="Plug_dom_sf"/>
</dbReference>
<comment type="subcellular location">
    <subcellularLocation>
        <location evidence="1 10">Cell outer membrane</location>
        <topology evidence="1 10">Multi-pass membrane protein</topology>
    </subcellularLocation>
</comment>
<dbReference type="GO" id="GO:0015344">
    <property type="term" value="F:siderophore uptake transmembrane transporter activity"/>
    <property type="evidence" value="ECO:0007669"/>
    <property type="project" value="TreeGrafter"/>
</dbReference>
<proteinExistence type="inferred from homology"/>
<evidence type="ECO:0000256" key="9">
    <source>
        <dbReference type="ARBA" id="ARBA00023237"/>
    </source>
</evidence>
<evidence type="ECO:0000256" key="1">
    <source>
        <dbReference type="ARBA" id="ARBA00004571"/>
    </source>
</evidence>
<dbReference type="InterPro" id="IPR039426">
    <property type="entry name" value="TonB-dep_rcpt-like"/>
</dbReference>
<dbReference type="GO" id="GO:0044718">
    <property type="term" value="P:siderophore transmembrane transport"/>
    <property type="evidence" value="ECO:0007669"/>
    <property type="project" value="TreeGrafter"/>
</dbReference>
<dbReference type="Gene3D" id="2.40.170.20">
    <property type="entry name" value="TonB-dependent receptor, beta-barrel domain"/>
    <property type="match status" value="1"/>
</dbReference>
<evidence type="ECO:0000313" key="15">
    <source>
        <dbReference type="EMBL" id="PTX60062.1"/>
    </source>
</evidence>
<dbReference type="Pfam" id="PF00593">
    <property type="entry name" value="TonB_dep_Rec_b-barrel"/>
    <property type="match status" value="1"/>
</dbReference>
<sequence>MRAYLSILAMLVCAGLFAQTNISGKVVDGSNMPIPGVNIVVEGSATGTSTDFDGKFKLSVNQQPPFKITASSIGFESATVEITKNNEDVTIVLKEGTELDEIVLSASRTPERIRESPVTVERLDARAIKNASAPSYYDALENLKGVDINTNSLTFKSVNTRGFATFANTRFMQLVDGMDNSSPALNFALGNLLGMSELDVATVELLPGASSALYGANAFNGIMFMRSKDPYQHQGISAYAKTGMTSSSNAGDNIFVDFGFRAAHAFSDKLAVKASFSFLNGTEWFATDYTNYNAATGDAIAGDRTSDPNYNGLNIYGDEVSTTLNFDALSGAPAGTFGSAAISRTGYEERDLMDYDAQSVKADLAMHYKPFADDFTIIWNSKIGRGNTIYQGANRYSIKNFFMQQHKLEIRNNNFFIRGYVTAEKAGDSYDTRFTAININRRWKSDQQWFTEYATGYLGAITGAIPGVAPGNPAVAHAFARGLADTGRFEPGSPQFRSALNSVTADGDLLTGSKFIDNTKLYHADVNYNFSHLIDVADIQIGGSFREYVLDSQGTIFTDVDGPIRYDEYGVYMQVQKKFMEDKMKFTGSIRYDKAQNFDGNFSPRVSLVYSPDEAKKHNFRASFQTGFRNPTTQDQYIGLDVGNAILVGSAPDNLDRYTTRPITNNFPAGLEAFGLDRTVTLSGNDAYNNSFTLASFQAFGASAAAGAPNPALLQRANVEFVKPEQVAAFEVGYRGIMFDDISVDVSAYYNSYKDFIANRTVIVPNYGNVDLSDITDLTPVGGAPTPNALIAAANGDFTPFQLYSNSNADINSYGAAIEVGTKVFGDFDFSINYTYAKLDFDRASDPDFETNFNTPEHKVKASFGKTDLFDNFGFNVNWRWNDAFLWESTFADGMVTARSLFDVQVNYRHGKSTFKLGAANVLGHEYLSAPGVGTIGAQYFVSWVIN</sequence>
<dbReference type="PANTHER" id="PTHR30069">
    <property type="entry name" value="TONB-DEPENDENT OUTER MEMBRANE RECEPTOR"/>
    <property type="match status" value="1"/>
</dbReference>
<dbReference type="Proteomes" id="UP000244090">
    <property type="component" value="Unassembled WGS sequence"/>
</dbReference>
<evidence type="ECO:0000259" key="14">
    <source>
        <dbReference type="Pfam" id="PF07715"/>
    </source>
</evidence>
<dbReference type="InterPro" id="IPR000531">
    <property type="entry name" value="Beta-barrel_TonB"/>
</dbReference>
<dbReference type="RefSeq" id="WP_108115682.1">
    <property type="nucleotide sequence ID" value="NZ_QBKT01000007.1"/>
</dbReference>
<evidence type="ECO:0000256" key="8">
    <source>
        <dbReference type="ARBA" id="ARBA00023170"/>
    </source>
</evidence>
<dbReference type="GO" id="GO:0009279">
    <property type="term" value="C:cell outer membrane"/>
    <property type="evidence" value="ECO:0007669"/>
    <property type="project" value="UniProtKB-SubCell"/>
</dbReference>
<evidence type="ECO:0000256" key="12">
    <source>
        <dbReference type="SAM" id="SignalP"/>
    </source>
</evidence>
<organism evidence="15 16">
    <name type="scientific">Kordia periserrulae</name>
    <dbReference type="NCBI Taxonomy" id="701523"/>
    <lineage>
        <taxon>Bacteria</taxon>
        <taxon>Pseudomonadati</taxon>
        <taxon>Bacteroidota</taxon>
        <taxon>Flavobacteriia</taxon>
        <taxon>Flavobacteriales</taxon>
        <taxon>Flavobacteriaceae</taxon>
        <taxon>Kordia</taxon>
    </lineage>
</organism>
<evidence type="ECO:0000256" key="7">
    <source>
        <dbReference type="ARBA" id="ARBA00023136"/>
    </source>
</evidence>
<dbReference type="Gene3D" id="2.170.130.10">
    <property type="entry name" value="TonB-dependent receptor, plug domain"/>
    <property type="match status" value="1"/>
</dbReference>
<dbReference type="InterPro" id="IPR008969">
    <property type="entry name" value="CarboxyPept-like_regulatory"/>
</dbReference>
<evidence type="ECO:0000256" key="3">
    <source>
        <dbReference type="ARBA" id="ARBA00022452"/>
    </source>
</evidence>
<gene>
    <name evidence="15" type="ORF">C8N46_10768</name>
</gene>
<evidence type="ECO:0000256" key="6">
    <source>
        <dbReference type="ARBA" id="ARBA00023077"/>
    </source>
</evidence>
<evidence type="ECO:0000259" key="13">
    <source>
        <dbReference type="Pfam" id="PF00593"/>
    </source>
</evidence>
<dbReference type="InterPro" id="IPR012910">
    <property type="entry name" value="Plug_dom"/>
</dbReference>
<dbReference type="OrthoDB" id="1109208at2"/>
<dbReference type="AlphaFoldDB" id="A0A2T6BVH5"/>
<comment type="similarity">
    <text evidence="10 11">Belongs to the TonB-dependent receptor family.</text>
</comment>
<feature type="chain" id="PRO_5015438271" evidence="12">
    <location>
        <begin position="19"/>
        <end position="947"/>
    </location>
</feature>
<reference evidence="15 16" key="1">
    <citation type="submission" date="2018-04" db="EMBL/GenBank/DDBJ databases">
        <title>Genomic Encyclopedia of Archaeal and Bacterial Type Strains, Phase II (KMG-II): from individual species to whole genera.</title>
        <authorList>
            <person name="Goeker M."/>
        </authorList>
    </citation>
    <scope>NUCLEOTIDE SEQUENCE [LARGE SCALE GENOMIC DNA]</scope>
    <source>
        <strain evidence="15 16">DSM 25731</strain>
    </source>
</reference>
<keyword evidence="8 15" id="KW-0675">Receptor</keyword>
<keyword evidence="3 10" id="KW-1134">Transmembrane beta strand</keyword>
<dbReference type="Pfam" id="PF07715">
    <property type="entry name" value="Plug"/>
    <property type="match status" value="1"/>
</dbReference>
<keyword evidence="16" id="KW-1185">Reference proteome</keyword>
<dbReference type="PANTHER" id="PTHR30069:SF29">
    <property type="entry name" value="HEMOGLOBIN AND HEMOGLOBIN-HAPTOGLOBIN-BINDING PROTEIN 1-RELATED"/>
    <property type="match status" value="1"/>
</dbReference>
<name>A0A2T6BVH5_9FLAO</name>
<evidence type="ECO:0000256" key="2">
    <source>
        <dbReference type="ARBA" id="ARBA00022448"/>
    </source>
</evidence>
<feature type="domain" description="TonB-dependent receptor-like beta-barrel" evidence="13">
    <location>
        <begin position="396"/>
        <end position="922"/>
    </location>
</feature>
<keyword evidence="7 10" id="KW-0472">Membrane</keyword>
<evidence type="ECO:0000313" key="16">
    <source>
        <dbReference type="Proteomes" id="UP000244090"/>
    </source>
</evidence>